<organism evidence="3 4">
    <name type="scientific">Polyplax serrata</name>
    <name type="common">Common mouse louse</name>
    <dbReference type="NCBI Taxonomy" id="468196"/>
    <lineage>
        <taxon>Eukaryota</taxon>
        <taxon>Metazoa</taxon>
        <taxon>Ecdysozoa</taxon>
        <taxon>Arthropoda</taxon>
        <taxon>Hexapoda</taxon>
        <taxon>Insecta</taxon>
        <taxon>Pterygota</taxon>
        <taxon>Neoptera</taxon>
        <taxon>Paraneoptera</taxon>
        <taxon>Psocodea</taxon>
        <taxon>Troctomorpha</taxon>
        <taxon>Phthiraptera</taxon>
        <taxon>Anoplura</taxon>
        <taxon>Polyplacidae</taxon>
        <taxon>Polyplax</taxon>
    </lineage>
</organism>
<evidence type="ECO:0000256" key="2">
    <source>
        <dbReference type="SAM" id="SignalP"/>
    </source>
</evidence>
<reference evidence="3 4" key="1">
    <citation type="submission" date="2023-09" db="EMBL/GenBank/DDBJ databases">
        <title>Genomes of two closely related lineages of the louse Polyplax serrata with different host specificities.</title>
        <authorList>
            <person name="Martinu J."/>
            <person name="Tarabai H."/>
            <person name="Stefka J."/>
            <person name="Hypsa V."/>
        </authorList>
    </citation>
    <scope>NUCLEOTIDE SEQUENCE [LARGE SCALE GENOMIC DNA]</scope>
    <source>
        <strain evidence="3">98ZLc_SE</strain>
    </source>
</reference>
<gene>
    <name evidence="3" type="ORF">RUM44_013344</name>
</gene>
<feature type="chain" id="PRO_5045476351" evidence="2">
    <location>
        <begin position="21"/>
        <end position="185"/>
    </location>
</feature>
<evidence type="ECO:0000313" key="3">
    <source>
        <dbReference type="EMBL" id="KAK6641629.1"/>
    </source>
</evidence>
<dbReference type="Proteomes" id="UP001359485">
    <property type="component" value="Unassembled WGS sequence"/>
</dbReference>
<name>A0ABR1BFV8_POLSC</name>
<keyword evidence="2" id="KW-0732">Signal</keyword>
<accession>A0ABR1BFV8</accession>
<dbReference type="EMBL" id="JAWJWF010000001">
    <property type="protein sequence ID" value="KAK6641629.1"/>
    <property type="molecule type" value="Genomic_DNA"/>
</dbReference>
<evidence type="ECO:0000256" key="1">
    <source>
        <dbReference type="SAM" id="MobiDB-lite"/>
    </source>
</evidence>
<sequence>MASNVNVLLILTLAFYVSSGSLLLSSSLRPAQGLQEHHLEEHQYRQSRIPKRQNFFEENAADRWLLYEKDEDGKEGLPSFGGKRYQRFEKAGNRPPWRKRNHPDEDDSGGDTLKVSDHTSKSYASQHMLRTPRNHRTYDVPQIGECSIYFRPFALRVTRKAREVCQLFSFDRKVQRMSDERNRFF</sequence>
<proteinExistence type="predicted"/>
<protein>
    <submittedName>
        <fullName evidence="3">Uncharacterized protein</fullName>
    </submittedName>
</protein>
<feature type="signal peptide" evidence="2">
    <location>
        <begin position="1"/>
        <end position="20"/>
    </location>
</feature>
<feature type="region of interest" description="Disordered" evidence="1">
    <location>
        <begin position="91"/>
        <end position="136"/>
    </location>
</feature>
<keyword evidence="4" id="KW-1185">Reference proteome</keyword>
<comment type="caution">
    <text evidence="3">The sequence shown here is derived from an EMBL/GenBank/DDBJ whole genome shotgun (WGS) entry which is preliminary data.</text>
</comment>
<evidence type="ECO:0000313" key="4">
    <source>
        <dbReference type="Proteomes" id="UP001359485"/>
    </source>
</evidence>